<keyword evidence="3 8" id="KW-1003">Cell membrane</keyword>
<keyword evidence="4 9" id="KW-0812">Transmembrane</keyword>
<evidence type="ECO:0000256" key="4">
    <source>
        <dbReference type="ARBA" id="ARBA00022692"/>
    </source>
</evidence>
<evidence type="ECO:0000256" key="8">
    <source>
        <dbReference type="PIRNR" id="PIRNR018472"/>
    </source>
</evidence>
<reference evidence="10 11" key="1">
    <citation type="submission" date="2013-10" db="EMBL/GenBank/DDBJ databases">
        <title>Salinisphaera japonica YTM-1 Genome Sequencing.</title>
        <authorList>
            <person name="Lai Q."/>
            <person name="Li C."/>
            <person name="Shao Z."/>
        </authorList>
    </citation>
    <scope>NUCLEOTIDE SEQUENCE [LARGE SCALE GENOMIC DNA]</scope>
    <source>
        <strain evidence="10 11">YTM-1</strain>
    </source>
</reference>
<dbReference type="OrthoDB" id="6647425at2"/>
<feature type="transmembrane region" description="Helical" evidence="9">
    <location>
        <begin position="57"/>
        <end position="75"/>
    </location>
</feature>
<dbReference type="AlphaFoldDB" id="A0A423PPE5"/>
<evidence type="ECO:0000256" key="1">
    <source>
        <dbReference type="ARBA" id="ARBA00004651"/>
    </source>
</evidence>
<name>A0A423PPE5_9GAMM</name>
<comment type="caution">
    <text evidence="10">The sequence shown here is derived from an EMBL/GenBank/DDBJ whole genome shotgun (WGS) entry which is preliminary data.</text>
</comment>
<protein>
    <recommendedName>
        <fullName evidence="8">Rod shape-determining protein MreD</fullName>
    </recommendedName>
</protein>
<feature type="transmembrane region" description="Helical" evidence="9">
    <location>
        <begin position="132"/>
        <end position="152"/>
    </location>
</feature>
<comment type="subcellular location">
    <subcellularLocation>
        <location evidence="8">Cell inner membrane</location>
    </subcellularLocation>
    <subcellularLocation>
        <location evidence="1">Cell membrane</location>
        <topology evidence="1">Multi-pass membrane protein</topology>
    </subcellularLocation>
</comment>
<accession>A0A423PPE5</accession>
<evidence type="ECO:0000313" key="11">
    <source>
        <dbReference type="Proteomes" id="UP000285310"/>
    </source>
</evidence>
<comment type="similarity">
    <text evidence="2 8">Belongs to the MreD family.</text>
</comment>
<comment type="function">
    <text evidence="8">Involved in formation of the rod shape of the cell. May also contribute to regulation of formation of penicillin-binding proteins.</text>
</comment>
<dbReference type="GO" id="GO:0008360">
    <property type="term" value="P:regulation of cell shape"/>
    <property type="evidence" value="ECO:0007669"/>
    <property type="project" value="UniProtKB-UniRule"/>
</dbReference>
<evidence type="ECO:0000256" key="6">
    <source>
        <dbReference type="ARBA" id="ARBA00022989"/>
    </source>
</evidence>
<keyword evidence="7 8" id="KW-0472">Membrane</keyword>
<evidence type="ECO:0000256" key="7">
    <source>
        <dbReference type="ARBA" id="ARBA00023136"/>
    </source>
</evidence>
<dbReference type="InterPro" id="IPR007227">
    <property type="entry name" value="Cell_shape_determining_MreD"/>
</dbReference>
<keyword evidence="11" id="KW-1185">Reference proteome</keyword>
<dbReference type="PANTHER" id="PTHR37484">
    <property type="entry name" value="ROD SHAPE-DETERMINING PROTEIN MRED"/>
    <property type="match status" value="1"/>
</dbReference>
<dbReference type="EMBL" id="AYKG01000027">
    <property type="protein sequence ID" value="ROO27453.1"/>
    <property type="molecule type" value="Genomic_DNA"/>
</dbReference>
<keyword evidence="6 9" id="KW-1133">Transmembrane helix</keyword>
<keyword evidence="5 8" id="KW-0133">Cell shape</keyword>
<dbReference type="RefSeq" id="WP_123658393.1">
    <property type="nucleotide sequence ID" value="NZ_AYKG01000027.1"/>
</dbReference>
<dbReference type="Pfam" id="PF04093">
    <property type="entry name" value="MreD"/>
    <property type="match status" value="1"/>
</dbReference>
<gene>
    <name evidence="10" type="ORF">SAJA_09475</name>
</gene>
<evidence type="ECO:0000256" key="3">
    <source>
        <dbReference type="ARBA" id="ARBA00022475"/>
    </source>
</evidence>
<sequence>MIVGARISALMMIATLAAALVLTLIPVPPVVASARPAFYTMTVLFWIANQPYRFGLLAAWVAGLMIDIVYGTPLAEHGLAMAVAAYGMIKIREWLWGLPLIQQTILLAPVLLVYEFVLFWIDGVAGLNVDPWYRWLPVVSSALLWPAWAYLLERIARVEIRRSR</sequence>
<proteinExistence type="inferred from homology"/>
<dbReference type="NCBIfam" id="TIGR03426">
    <property type="entry name" value="shape_MreD"/>
    <property type="match status" value="1"/>
</dbReference>
<dbReference type="FunCoup" id="A0A423PPE5">
    <property type="interactions" value="100"/>
</dbReference>
<organism evidence="10 11">
    <name type="scientific">Salinisphaera japonica YTM-1</name>
    <dbReference type="NCBI Taxonomy" id="1209778"/>
    <lineage>
        <taxon>Bacteria</taxon>
        <taxon>Pseudomonadati</taxon>
        <taxon>Pseudomonadota</taxon>
        <taxon>Gammaproteobacteria</taxon>
        <taxon>Salinisphaerales</taxon>
        <taxon>Salinisphaeraceae</taxon>
        <taxon>Salinisphaera</taxon>
    </lineage>
</organism>
<evidence type="ECO:0000313" key="10">
    <source>
        <dbReference type="EMBL" id="ROO27453.1"/>
    </source>
</evidence>
<feature type="transmembrane region" description="Helical" evidence="9">
    <location>
        <begin position="95"/>
        <end position="120"/>
    </location>
</feature>
<evidence type="ECO:0000256" key="2">
    <source>
        <dbReference type="ARBA" id="ARBA00007776"/>
    </source>
</evidence>
<dbReference type="PIRSF" id="PIRSF018472">
    <property type="entry name" value="MreD_proteobac"/>
    <property type="match status" value="1"/>
</dbReference>
<evidence type="ECO:0000256" key="5">
    <source>
        <dbReference type="ARBA" id="ARBA00022960"/>
    </source>
</evidence>
<evidence type="ECO:0000256" key="9">
    <source>
        <dbReference type="SAM" id="Phobius"/>
    </source>
</evidence>
<dbReference type="InterPro" id="IPR026034">
    <property type="entry name" value="MreD_proteobac"/>
</dbReference>
<dbReference type="GO" id="GO:0005886">
    <property type="term" value="C:plasma membrane"/>
    <property type="evidence" value="ECO:0007669"/>
    <property type="project" value="UniProtKB-SubCell"/>
</dbReference>
<dbReference type="InParanoid" id="A0A423PPE5"/>
<dbReference type="Proteomes" id="UP000285310">
    <property type="component" value="Unassembled WGS sequence"/>
</dbReference>
<keyword evidence="8" id="KW-0997">Cell inner membrane</keyword>
<dbReference type="PANTHER" id="PTHR37484:SF1">
    <property type="entry name" value="ROD SHAPE-DETERMINING PROTEIN MRED"/>
    <property type="match status" value="1"/>
</dbReference>